<dbReference type="RefSeq" id="WP_167114647.1">
    <property type="nucleotide sequence ID" value="NZ_JAANOU010000001.1"/>
</dbReference>
<dbReference type="Pfam" id="PF13561">
    <property type="entry name" value="adh_short_C2"/>
    <property type="match status" value="1"/>
</dbReference>
<dbReference type="EC" id="1.1.1.100" evidence="2"/>
<reference evidence="2 3" key="1">
    <citation type="submission" date="2020-03" db="EMBL/GenBank/DDBJ databases">
        <title>Sequencing the genomes of 1000 actinobacteria strains.</title>
        <authorList>
            <person name="Klenk H.-P."/>
        </authorList>
    </citation>
    <scope>NUCLEOTIDE SEQUENCE [LARGE SCALE GENOMIC DNA]</scope>
    <source>
        <strain evidence="2 3">DSM 45668</strain>
    </source>
</reference>
<keyword evidence="2" id="KW-0560">Oxidoreductase</keyword>
<accession>A0ABX0STZ9</accession>
<evidence type="ECO:0000256" key="1">
    <source>
        <dbReference type="ARBA" id="ARBA00006484"/>
    </source>
</evidence>
<dbReference type="PANTHER" id="PTHR42760:SF40">
    <property type="entry name" value="3-OXOACYL-[ACYL-CARRIER-PROTEIN] REDUCTASE, CHLOROPLASTIC"/>
    <property type="match status" value="1"/>
</dbReference>
<dbReference type="InterPro" id="IPR002347">
    <property type="entry name" value="SDR_fam"/>
</dbReference>
<dbReference type="PRINTS" id="PR00081">
    <property type="entry name" value="GDHRDH"/>
</dbReference>
<protein>
    <submittedName>
        <fullName evidence="2">3-oxoacyl-[acyl-carrier protein] reductase</fullName>
        <ecNumber evidence="2">1.1.1.100</ecNumber>
    </submittedName>
</protein>
<dbReference type="Proteomes" id="UP000754495">
    <property type="component" value="Unassembled WGS sequence"/>
</dbReference>
<sequence length="262" mass="26267">MRTLERARAVVTGAGRGIGRSIAVRLAAAGASVAVVDTNPGTDSSDSTDSAGGAVAGPVVPEIAAHGVDAMALRCDVTDPGAVEAAVGAVIAAWGGVDVLVCNAGGGTGPIHGNRASEVELAELEKVLRLNLFGTVHCCRAVAGPMRRQRHGSIVTMSSVNGLAATADGGYAHYGVAKAAVVQYTRYLARDLGPHGIRVNAVAPGPIRTARLQARYAEAGEDLAGAGEPDDVAAVVEFLAGPGARHVSGQVVTVDGGLPHYA</sequence>
<comment type="caution">
    <text evidence="2">The sequence shown here is derived from an EMBL/GenBank/DDBJ whole genome shotgun (WGS) entry which is preliminary data.</text>
</comment>
<dbReference type="GO" id="GO:0004316">
    <property type="term" value="F:3-oxoacyl-[acyl-carrier-protein] reductase (NADPH) activity"/>
    <property type="evidence" value="ECO:0007669"/>
    <property type="project" value="UniProtKB-EC"/>
</dbReference>
<dbReference type="Gene3D" id="3.40.50.720">
    <property type="entry name" value="NAD(P)-binding Rossmann-like Domain"/>
    <property type="match status" value="1"/>
</dbReference>
<evidence type="ECO:0000313" key="2">
    <source>
        <dbReference type="EMBL" id="NIH80431.1"/>
    </source>
</evidence>
<dbReference type="EMBL" id="JAANOU010000001">
    <property type="protein sequence ID" value="NIH80431.1"/>
    <property type="molecule type" value="Genomic_DNA"/>
</dbReference>
<dbReference type="PANTHER" id="PTHR42760">
    <property type="entry name" value="SHORT-CHAIN DEHYDROGENASES/REDUCTASES FAMILY MEMBER"/>
    <property type="match status" value="1"/>
</dbReference>
<keyword evidence="3" id="KW-1185">Reference proteome</keyword>
<dbReference type="PRINTS" id="PR00080">
    <property type="entry name" value="SDRFAMILY"/>
</dbReference>
<dbReference type="CDD" id="cd05233">
    <property type="entry name" value="SDR_c"/>
    <property type="match status" value="1"/>
</dbReference>
<evidence type="ECO:0000313" key="3">
    <source>
        <dbReference type="Proteomes" id="UP000754495"/>
    </source>
</evidence>
<proteinExistence type="inferred from homology"/>
<gene>
    <name evidence="2" type="ORF">FHX46_002961</name>
</gene>
<comment type="similarity">
    <text evidence="1">Belongs to the short-chain dehydrogenases/reductases (SDR) family.</text>
</comment>
<dbReference type="SUPFAM" id="SSF51735">
    <property type="entry name" value="NAD(P)-binding Rossmann-fold domains"/>
    <property type="match status" value="1"/>
</dbReference>
<dbReference type="InterPro" id="IPR036291">
    <property type="entry name" value="NAD(P)-bd_dom_sf"/>
</dbReference>
<name>A0ABX0STZ9_9PSEU</name>
<organism evidence="2 3">
    <name type="scientific">Amycolatopsis viridis</name>
    <dbReference type="NCBI Taxonomy" id="185678"/>
    <lineage>
        <taxon>Bacteria</taxon>
        <taxon>Bacillati</taxon>
        <taxon>Actinomycetota</taxon>
        <taxon>Actinomycetes</taxon>
        <taxon>Pseudonocardiales</taxon>
        <taxon>Pseudonocardiaceae</taxon>
        <taxon>Amycolatopsis</taxon>
    </lineage>
</organism>